<dbReference type="InterPro" id="IPR000743">
    <property type="entry name" value="Glyco_hydro_28"/>
</dbReference>
<evidence type="ECO:0000256" key="8">
    <source>
        <dbReference type="PROSITE-ProRule" id="PRU10052"/>
    </source>
</evidence>
<protein>
    <recommendedName>
        <fullName evidence="13">Polygalacturonase</fullName>
    </recommendedName>
</protein>
<dbReference type="Proteomes" id="UP001497516">
    <property type="component" value="Chromosome 6"/>
</dbReference>
<dbReference type="GO" id="GO:0004650">
    <property type="term" value="F:polygalacturonase activity"/>
    <property type="evidence" value="ECO:0007669"/>
    <property type="project" value="InterPro"/>
</dbReference>
<dbReference type="InterPro" id="IPR012334">
    <property type="entry name" value="Pectin_lyas_fold"/>
</dbReference>
<evidence type="ECO:0000256" key="1">
    <source>
        <dbReference type="ARBA" id="ARBA00004191"/>
    </source>
</evidence>
<keyword evidence="5 9" id="KW-0378">Hydrolase</keyword>
<dbReference type="SUPFAM" id="SSF51126">
    <property type="entry name" value="Pectin lyase-like"/>
    <property type="match status" value="1"/>
</dbReference>
<proteinExistence type="inferred from homology"/>
<evidence type="ECO:0000256" key="7">
    <source>
        <dbReference type="ARBA" id="ARBA00023316"/>
    </source>
</evidence>
<dbReference type="SMART" id="SM00710">
    <property type="entry name" value="PbH1"/>
    <property type="match status" value="5"/>
</dbReference>
<evidence type="ECO:0000313" key="12">
    <source>
        <dbReference type="Proteomes" id="UP001497516"/>
    </source>
</evidence>
<accession>A0AAV2FD15</accession>
<keyword evidence="10" id="KW-0732">Signal</keyword>
<feature type="signal peptide" evidence="10">
    <location>
        <begin position="1"/>
        <end position="23"/>
    </location>
</feature>
<dbReference type="EMBL" id="OZ034819">
    <property type="protein sequence ID" value="CAL1396191.1"/>
    <property type="molecule type" value="Genomic_DNA"/>
</dbReference>
<feature type="active site" evidence="8">
    <location>
        <position position="258"/>
    </location>
</feature>
<evidence type="ECO:0000256" key="10">
    <source>
        <dbReference type="SAM" id="SignalP"/>
    </source>
</evidence>
<dbReference type="Pfam" id="PF00295">
    <property type="entry name" value="Glyco_hydro_28"/>
    <property type="match status" value="1"/>
</dbReference>
<evidence type="ECO:0000256" key="6">
    <source>
        <dbReference type="ARBA" id="ARBA00023295"/>
    </source>
</evidence>
<dbReference type="AlphaFoldDB" id="A0AAV2FD15"/>
<dbReference type="InterPro" id="IPR006626">
    <property type="entry name" value="PbH1"/>
</dbReference>
<feature type="chain" id="PRO_5043819390" description="Polygalacturonase" evidence="10">
    <location>
        <begin position="24"/>
        <end position="409"/>
    </location>
</feature>
<sequence>MNLRINFLLVGAVFAVLFSVMNCSELSLPTDQTGDGIKLFNVMAFGATGTGTTDDSNAFINAWKAACGAVSSSPVILIPQGKTFLLKPIWFQGPCKSPIQVQVKGKLLALPNLGSWKGLDIHEWLAFSQVQGLIIDGQGQGQIDGQGYNWWKACSNSNDCTRPTALRISNCVNVRLSGLKHFNSQRNHISIDGCNNVIVSGLHISAPEQSPNTDGIDIAGSTNIHVMNSVIQTGDDCIAINTQCSNINITGVTCGPGHGISVGSLGMNGEVAKVEGIYVQNCTFTGSTNGARIKTWQGGAGYARHIIFDDITLINTDNPIIIDQYYSPNGVNQTSAVQISDVSYSRIRGTSATPTAIRLMCSQTQGCTDIILMHIKITSAHSSTPTSSKCINAHGKYTDSIPKVDCLLP</sequence>
<comment type="similarity">
    <text evidence="2 9">Belongs to the glycosyl hydrolase 28 family.</text>
</comment>
<keyword evidence="6 9" id="KW-0326">Glycosidase</keyword>
<keyword evidence="7" id="KW-0961">Cell wall biogenesis/degradation</keyword>
<name>A0AAV2FD15_9ROSI</name>
<dbReference type="GO" id="GO:0005975">
    <property type="term" value="P:carbohydrate metabolic process"/>
    <property type="evidence" value="ECO:0007669"/>
    <property type="project" value="InterPro"/>
</dbReference>
<evidence type="ECO:0000256" key="3">
    <source>
        <dbReference type="ARBA" id="ARBA00022512"/>
    </source>
</evidence>
<dbReference type="PROSITE" id="PS00502">
    <property type="entry name" value="POLYGALACTURONASE"/>
    <property type="match status" value="1"/>
</dbReference>
<evidence type="ECO:0000256" key="9">
    <source>
        <dbReference type="RuleBase" id="RU361169"/>
    </source>
</evidence>
<keyword evidence="4" id="KW-0964">Secreted</keyword>
<dbReference type="PANTHER" id="PTHR31375">
    <property type="match status" value="1"/>
</dbReference>
<comment type="subcellular location">
    <subcellularLocation>
        <location evidence="1">Secreted</location>
        <location evidence="1">Cell wall</location>
    </subcellularLocation>
</comment>
<dbReference type="Gene3D" id="2.160.20.10">
    <property type="entry name" value="Single-stranded right-handed beta-helix, Pectin lyase-like"/>
    <property type="match status" value="1"/>
</dbReference>
<organism evidence="11 12">
    <name type="scientific">Linum trigynum</name>
    <dbReference type="NCBI Taxonomy" id="586398"/>
    <lineage>
        <taxon>Eukaryota</taxon>
        <taxon>Viridiplantae</taxon>
        <taxon>Streptophyta</taxon>
        <taxon>Embryophyta</taxon>
        <taxon>Tracheophyta</taxon>
        <taxon>Spermatophyta</taxon>
        <taxon>Magnoliopsida</taxon>
        <taxon>eudicotyledons</taxon>
        <taxon>Gunneridae</taxon>
        <taxon>Pentapetalae</taxon>
        <taxon>rosids</taxon>
        <taxon>fabids</taxon>
        <taxon>Malpighiales</taxon>
        <taxon>Linaceae</taxon>
        <taxon>Linum</taxon>
    </lineage>
</organism>
<evidence type="ECO:0008006" key="13">
    <source>
        <dbReference type="Google" id="ProtNLM"/>
    </source>
</evidence>
<evidence type="ECO:0000256" key="5">
    <source>
        <dbReference type="ARBA" id="ARBA00022801"/>
    </source>
</evidence>
<gene>
    <name evidence="11" type="ORF">LTRI10_LOCUS36573</name>
</gene>
<evidence type="ECO:0000313" key="11">
    <source>
        <dbReference type="EMBL" id="CAL1396191.1"/>
    </source>
</evidence>
<dbReference type="GO" id="GO:0071555">
    <property type="term" value="P:cell wall organization"/>
    <property type="evidence" value="ECO:0007669"/>
    <property type="project" value="UniProtKB-KW"/>
</dbReference>
<keyword evidence="12" id="KW-1185">Reference proteome</keyword>
<keyword evidence="3" id="KW-0134">Cell wall</keyword>
<reference evidence="11 12" key="1">
    <citation type="submission" date="2024-04" db="EMBL/GenBank/DDBJ databases">
        <authorList>
            <person name="Fracassetti M."/>
        </authorList>
    </citation>
    <scope>NUCLEOTIDE SEQUENCE [LARGE SCALE GENOMIC DNA]</scope>
</reference>
<evidence type="ECO:0000256" key="2">
    <source>
        <dbReference type="ARBA" id="ARBA00008834"/>
    </source>
</evidence>
<evidence type="ECO:0000256" key="4">
    <source>
        <dbReference type="ARBA" id="ARBA00022525"/>
    </source>
</evidence>
<dbReference type="InterPro" id="IPR011050">
    <property type="entry name" value="Pectin_lyase_fold/virulence"/>
</dbReference>